<feature type="domain" description="PAC" evidence="15">
    <location>
        <begin position="284"/>
        <end position="336"/>
    </location>
</feature>
<dbReference type="InterPro" id="IPR000014">
    <property type="entry name" value="PAS"/>
</dbReference>
<evidence type="ECO:0000259" key="13">
    <source>
        <dbReference type="PROSITE" id="PS50109"/>
    </source>
</evidence>
<comment type="caution">
    <text evidence="16">The sequence shown here is derived from an EMBL/GenBank/DDBJ whole genome shotgun (WGS) entry which is preliminary data.</text>
</comment>
<dbReference type="SMART" id="SM00388">
    <property type="entry name" value="HisKA"/>
    <property type="match status" value="1"/>
</dbReference>
<dbReference type="Pfam" id="PF00512">
    <property type="entry name" value="HisKA"/>
    <property type="match status" value="1"/>
</dbReference>
<dbReference type="InterPro" id="IPR005467">
    <property type="entry name" value="His_kinase_dom"/>
</dbReference>
<dbReference type="PANTHER" id="PTHR42878">
    <property type="entry name" value="TWO-COMPONENT HISTIDINE KINASE"/>
    <property type="match status" value="1"/>
</dbReference>
<evidence type="ECO:0000259" key="14">
    <source>
        <dbReference type="PROSITE" id="PS50112"/>
    </source>
</evidence>
<keyword evidence="8" id="KW-0067">ATP-binding</keyword>
<dbReference type="InterPro" id="IPR003661">
    <property type="entry name" value="HisK_dim/P_dom"/>
</dbReference>
<evidence type="ECO:0000256" key="12">
    <source>
        <dbReference type="SAM" id="Phobius"/>
    </source>
</evidence>
<evidence type="ECO:0000256" key="4">
    <source>
        <dbReference type="ARBA" id="ARBA00022679"/>
    </source>
</evidence>
<evidence type="ECO:0000256" key="3">
    <source>
        <dbReference type="ARBA" id="ARBA00012438"/>
    </source>
</evidence>
<evidence type="ECO:0000313" key="16">
    <source>
        <dbReference type="EMBL" id="MCB5412324.1"/>
    </source>
</evidence>
<protein>
    <recommendedName>
        <fullName evidence="3">histidine kinase</fullName>
        <ecNumber evidence="3">2.7.13.3</ecNumber>
    </recommendedName>
</protein>
<dbReference type="SMART" id="SM00091">
    <property type="entry name" value="PAS"/>
    <property type="match status" value="1"/>
</dbReference>
<comment type="subcellular location">
    <subcellularLocation>
        <location evidence="2">Membrane</location>
        <topology evidence="2">Multi-pass membrane protein</topology>
    </subcellularLocation>
</comment>
<dbReference type="SUPFAM" id="SSF55785">
    <property type="entry name" value="PYP-like sensor domain (PAS domain)"/>
    <property type="match status" value="1"/>
</dbReference>
<evidence type="ECO:0000256" key="5">
    <source>
        <dbReference type="ARBA" id="ARBA00022692"/>
    </source>
</evidence>
<dbReference type="SMART" id="SM00387">
    <property type="entry name" value="HATPase_c"/>
    <property type="match status" value="1"/>
</dbReference>
<evidence type="ECO:0000256" key="10">
    <source>
        <dbReference type="ARBA" id="ARBA00023012"/>
    </source>
</evidence>
<dbReference type="Gene3D" id="3.30.450.20">
    <property type="entry name" value="PAS domain"/>
    <property type="match status" value="1"/>
</dbReference>
<sequence length="601" mass="65323">MRKRARQFAGVVLPLVTIAVFATVLLMSFRQLTATQSTLRIELTQNMLWVISRAEAATLRLAEEAAWARPEDSVRVQQLLDVWFSRTQILLDEPQRARMIHLGFEQTLIALEAAEGHLEADLALLLTRDIAAKDRVQETLQPLGRELARAANRAMTAEWDDVGRQLDETATGMRQIALSLAVIAGAGLVLVLSLALTARASNRRAAQLQAERAFSQLLVSAGDRGIVAFDAAGRCSVWNGAMEALFGVRAAEALGRSPAEIAGFFATEHIAAMLQDITGGRARVAVDQSVFDRDGGEPHFVDLMGFPLRRDSQIMGAVLIASDVTERHDAQRELARHRDHLEIEVARRTEELDAALIRERASLDIYRNFAAMISHQFRTPLAVVDSSLQRLMRRGSAVDTAEIAERATRARGAVAQLVRLIESIFDAARLDAGQVTIDSRRIDIAAILAGLMAHAEHDFAPIDFDARPSEDLTPVTGDATQIEHILLNLLSNARKYSDPGESIHVILTAKGREASIVVANPGNIAAVDRPHVFERYYRGSRVEGVSGIGLGLYMARSLARIQGGDLVLLDTAPGTVAFELTLPSAGADGAQLHEGGGHAQT</sequence>
<dbReference type="EMBL" id="JACDXX010000042">
    <property type="protein sequence ID" value="MCB5412324.1"/>
    <property type="molecule type" value="Genomic_DNA"/>
</dbReference>
<dbReference type="PROSITE" id="PS50112">
    <property type="entry name" value="PAS"/>
    <property type="match status" value="1"/>
</dbReference>
<dbReference type="Pfam" id="PF08448">
    <property type="entry name" value="PAS_4"/>
    <property type="match status" value="1"/>
</dbReference>
<dbReference type="CDD" id="cd00075">
    <property type="entry name" value="HATPase"/>
    <property type="match status" value="1"/>
</dbReference>
<dbReference type="Pfam" id="PF02518">
    <property type="entry name" value="HATPase_c"/>
    <property type="match status" value="1"/>
</dbReference>
<evidence type="ECO:0000256" key="9">
    <source>
        <dbReference type="ARBA" id="ARBA00022989"/>
    </source>
</evidence>
<dbReference type="InterPro" id="IPR035965">
    <property type="entry name" value="PAS-like_dom_sf"/>
</dbReference>
<organism evidence="16 17">
    <name type="scientific">Pseudogemmobacter faecipullorum</name>
    <dbReference type="NCBI Taxonomy" id="2755041"/>
    <lineage>
        <taxon>Bacteria</taxon>
        <taxon>Pseudomonadati</taxon>
        <taxon>Pseudomonadota</taxon>
        <taxon>Alphaproteobacteria</taxon>
        <taxon>Rhodobacterales</taxon>
        <taxon>Paracoccaceae</taxon>
        <taxon>Pseudogemmobacter</taxon>
    </lineage>
</organism>
<dbReference type="PROSITE" id="PS50109">
    <property type="entry name" value="HIS_KIN"/>
    <property type="match status" value="1"/>
</dbReference>
<dbReference type="CDD" id="cd00130">
    <property type="entry name" value="PAS"/>
    <property type="match status" value="1"/>
</dbReference>
<accession>A0ABS8CSD8</accession>
<dbReference type="PANTHER" id="PTHR42878:SF7">
    <property type="entry name" value="SENSOR HISTIDINE KINASE GLRK"/>
    <property type="match status" value="1"/>
</dbReference>
<keyword evidence="11 12" id="KW-0472">Membrane</keyword>
<reference evidence="16 17" key="1">
    <citation type="submission" date="2020-07" db="EMBL/GenBank/DDBJ databases">
        <title>Pseudogemmobacter sp. nov., isolated from poultry manure in Taiwan.</title>
        <authorList>
            <person name="Lin S.-Y."/>
            <person name="Tang Y.-S."/>
            <person name="Young C.-C."/>
        </authorList>
    </citation>
    <scope>NUCLEOTIDE SEQUENCE [LARGE SCALE GENOMIC DNA]</scope>
    <source>
        <strain evidence="16 17">CC-YST710</strain>
    </source>
</reference>
<feature type="domain" description="Histidine kinase" evidence="13">
    <location>
        <begin position="372"/>
        <end position="586"/>
    </location>
</feature>
<comment type="catalytic activity">
    <reaction evidence="1">
        <text>ATP + protein L-histidine = ADP + protein N-phospho-L-histidine.</text>
        <dbReference type="EC" id="2.7.13.3"/>
    </reaction>
</comment>
<keyword evidence="7 16" id="KW-0418">Kinase</keyword>
<dbReference type="InterPro" id="IPR036890">
    <property type="entry name" value="HATPase_C_sf"/>
</dbReference>
<dbReference type="Gene3D" id="1.10.287.130">
    <property type="match status" value="1"/>
</dbReference>
<evidence type="ECO:0000256" key="7">
    <source>
        <dbReference type="ARBA" id="ARBA00022777"/>
    </source>
</evidence>
<keyword evidence="10" id="KW-0902">Two-component regulatory system</keyword>
<evidence type="ECO:0000256" key="2">
    <source>
        <dbReference type="ARBA" id="ARBA00004141"/>
    </source>
</evidence>
<keyword evidence="17" id="KW-1185">Reference proteome</keyword>
<dbReference type="RefSeq" id="WP_226937748.1">
    <property type="nucleotide sequence ID" value="NZ_JACDXX010000042.1"/>
</dbReference>
<feature type="domain" description="PAS" evidence="14">
    <location>
        <begin position="210"/>
        <end position="257"/>
    </location>
</feature>
<dbReference type="InterPro" id="IPR050351">
    <property type="entry name" value="BphY/WalK/GraS-like"/>
</dbReference>
<dbReference type="InterPro" id="IPR036097">
    <property type="entry name" value="HisK_dim/P_sf"/>
</dbReference>
<dbReference type="InterPro" id="IPR013656">
    <property type="entry name" value="PAS_4"/>
</dbReference>
<name>A0ABS8CSD8_9RHOB</name>
<evidence type="ECO:0000259" key="15">
    <source>
        <dbReference type="PROSITE" id="PS50113"/>
    </source>
</evidence>
<dbReference type="EC" id="2.7.13.3" evidence="3"/>
<keyword evidence="5 12" id="KW-0812">Transmembrane</keyword>
<dbReference type="CDD" id="cd00082">
    <property type="entry name" value="HisKA"/>
    <property type="match status" value="1"/>
</dbReference>
<keyword evidence="4" id="KW-0808">Transferase</keyword>
<evidence type="ECO:0000313" key="17">
    <source>
        <dbReference type="Proteomes" id="UP001198571"/>
    </source>
</evidence>
<keyword evidence="9 12" id="KW-1133">Transmembrane helix</keyword>
<evidence type="ECO:0000256" key="1">
    <source>
        <dbReference type="ARBA" id="ARBA00000085"/>
    </source>
</evidence>
<evidence type="ECO:0000256" key="6">
    <source>
        <dbReference type="ARBA" id="ARBA00022741"/>
    </source>
</evidence>
<dbReference type="SUPFAM" id="SSF55874">
    <property type="entry name" value="ATPase domain of HSP90 chaperone/DNA topoisomerase II/histidine kinase"/>
    <property type="match status" value="1"/>
</dbReference>
<dbReference type="InterPro" id="IPR003594">
    <property type="entry name" value="HATPase_dom"/>
</dbReference>
<dbReference type="Gene3D" id="3.30.565.10">
    <property type="entry name" value="Histidine kinase-like ATPase, C-terminal domain"/>
    <property type="match status" value="1"/>
</dbReference>
<evidence type="ECO:0000256" key="11">
    <source>
        <dbReference type="ARBA" id="ARBA00023136"/>
    </source>
</evidence>
<dbReference type="GO" id="GO:0016301">
    <property type="term" value="F:kinase activity"/>
    <property type="evidence" value="ECO:0007669"/>
    <property type="project" value="UniProtKB-KW"/>
</dbReference>
<dbReference type="NCBIfam" id="TIGR00229">
    <property type="entry name" value="sensory_box"/>
    <property type="match status" value="1"/>
</dbReference>
<dbReference type="InterPro" id="IPR000700">
    <property type="entry name" value="PAS-assoc_C"/>
</dbReference>
<keyword evidence="6" id="KW-0547">Nucleotide-binding</keyword>
<dbReference type="Proteomes" id="UP001198571">
    <property type="component" value="Unassembled WGS sequence"/>
</dbReference>
<evidence type="ECO:0000256" key="8">
    <source>
        <dbReference type="ARBA" id="ARBA00022840"/>
    </source>
</evidence>
<proteinExistence type="predicted"/>
<dbReference type="SUPFAM" id="SSF47384">
    <property type="entry name" value="Homodimeric domain of signal transducing histidine kinase"/>
    <property type="match status" value="1"/>
</dbReference>
<dbReference type="PROSITE" id="PS50113">
    <property type="entry name" value="PAC"/>
    <property type="match status" value="1"/>
</dbReference>
<gene>
    <name evidence="16" type="ORF">H0485_20345</name>
</gene>
<feature type="transmembrane region" description="Helical" evidence="12">
    <location>
        <begin position="176"/>
        <end position="198"/>
    </location>
</feature>